<protein>
    <submittedName>
        <fullName evidence="4">Uncharacterized protein</fullName>
    </submittedName>
</protein>
<gene>
    <name evidence="4" type="ORF">BS50DRAFT_184567</name>
</gene>
<feature type="compositionally biased region" description="Acidic residues" evidence="3">
    <location>
        <begin position="160"/>
        <end position="172"/>
    </location>
</feature>
<dbReference type="InterPro" id="IPR051165">
    <property type="entry name" value="Multifunctional_ANK_Repeat"/>
</dbReference>
<evidence type="ECO:0000256" key="2">
    <source>
        <dbReference type="ARBA" id="ARBA00023043"/>
    </source>
</evidence>
<dbReference type="SUPFAM" id="SSF48403">
    <property type="entry name" value="Ankyrin repeat"/>
    <property type="match status" value="1"/>
</dbReference>
<dbReference type="AlphaFoldDB" id="A0A2T2P6G0"/>
<dbReference type="Pfam" id="PF13637">
    <property type="entry name" value="Ank_4"/>
    <property type="match status" value="1"/>
</dbReference>
<dbReference type="InterPro" id="IPR002110">
    <property type="entry name" value="Ankyrin_rpt"/>
</dbReference>
<keyword evidence="1" id="KW-0677">Repeat</keyword>
<dbReference type="Proteomes" id="UP000240883">
    <property type="component" value="Unassembled WGS sequence"/>
</dbReference>
<sequence>MPSPFRAPATHPVHAQKSKVLAAALYNSCLADRSRPSHKHSLPPRLRNCVLIAQNYIRDSSTEDTQQRRYILKKLCETSARALTQIKDPYRVWSLDWIPTVEDALCVAASFADSALLAALLEIVAAGDPALTVRTTRREIHDFLALARNRKDAGFAQPNEYEDREQQEEVEEENQRTADQEDAQASGCSCPHYTNSDLYLQLLLIEQHANVQSTDKEMGWRKTGIGEYRAGVSGGRDVNGEPVLSKVRREPNSSVISNVFGEPIMCAVQHSNVEALRWMLSSKCVLRTRSSAWRTGTAVAYAIQVGNVDVISLLLETWLSVPRMGLRRNLKARGFIYTAVFAGKADVVAAVISAVSSLRFPLEALPVKDADFKAEAKDVAFFAAVESQKLALVEWLLGLGVNVDLRINQGKTALGFAIQEKNLDIEILLRGYGAVDGGEPMRSPSPTKKTRSWWRCRR</sequence>
<dbReference type="InterPro" id="IPR036770">
    <property type="entry name" value="Ankyrin_rpt-contain_sf"/>
</dbReference>
<dbReference type="PANTHER" id="PTHR24123:SF33">
    <property type="entry name" value="PROTEIN HOS4"/>
    <property type="match status" value="1"/>
</dbReference>
<reference evidence="4 5" key="1">
    <citation type="journal article" date="2018" name="Front. Microbiol.">
        <title>Genome-Wide Analysis of Corynespora cassiicola Leaf Fall Disease Putative Effectors.</title>
        <authorList>
            <person name="Lopez D."/>
            <person name="Ribeiro S."/>
            <person name="Label P."/>
            <person name="Fumanal B."/>
            <person name="Venisse J.S."/>
            <person name="Kohler A."/>
            <person name="de Oliveira R.R."/>
            <person name="Labutti K."/>
            <person name="Lipzen A."/>
            <person name="Lail K."/>
            <person name="Bauer D."/>
            <person name="Ohm R.A."/>
            <person name="Barry K.W."/>
            <person name="Spatafora J."/>
            <person name="Grigoriev I.V."/>
            <person name="Martin F.M."/>
            <person name="Pujade-Renaud V."/>
        </authorList>
    </citation>
    <scope>NUCLEOTIDE SEQUENCE [LARGE SCALE GENOMIC DNA]</scope>
    <source>
        <strain evidence="4 5">Philippines</strain>
    </source>
</reference>
<organism evidence="4 5">
    <name type="scientific">Corynespora cassiicola Philippines</name>
    <dbReference type="NCBI Taxonomy" id="1448308"/>
    <lineage>
        <taxon>Eukaryota</taxon>
        <taxon>Fungi</taxon>
        <taxon>Dikarya</taxon>
        <taxon>Ascomycota</taxon>
        <taxon>Pezizomycotina</taxon>
        <taxon>Dothideomycetes</taxon>
        <taxon>Pleosporomycetidae</taxon>
        <taxon>Pleosporales</taxon>
        <taxon>Corynesporascaceae</taxon>
        <taxon>Corynespora</taxon>
    </lineage>
</organism>
<proteinExistence type="predicted"/>
<dbReference type="EMBL" id="KZ678129">
    <property type="protein sequence ID" value="PSN73297.1"/>
    <property type="molecule type" value="Genomic_DNA"/>
</dbReference>
<name>A0A2T2P6G0_CORCC</name>
<feature type="region of interest" description="Disordered" evidence="3">
    <location>
        <begin position="155"/>
        <end position="187"/>
    </location>
</feature>
<dbReference type="Gene3D" id="1.25.40.20">
    <property type="entry name" value="Ankyrin repeat-containing domain"/>
    <property type="match status" value="1"/>
</dbReference>
<evidence type="ECO:0000256" key="1">
    <source>
        <dbReference type="ARBA" id="ARBA00022737"/>
    </source>
</evidence>
<evidence type="ECO:0000256" key="3">
    <source>
        <dbReference type="SAM" id="MobiDB-lite"/>
    </source>
</evidence>
<keyword evidence="5" id="KW-1185">Reference proteome</keyword>
<evidence type="ECO:0000313" key="4">
    <source>
        <dbReference type="EMBL" id="PSN73297.1"/>
    </source>
</evidence>
<keyword evidence="2" id="KW-0040">ANK repeat</keyword>
<evidence type="ECO:0000313" key="5">
    <source>
        <dbReference type="Proteomes" id="UP000240883"/>
    </source>
</evidence>
<dbReference type="PANTHER" id="PTHR24123">
    <property type="entry name" value="ANKYRIN REPEAT-CONTAINING"/>
    <property type="match status" value="1"/>
</dbReference>
<accession>A0A2T2P6G0</accession>